<keyword evidence="2" id="KW-1185">Reference proteome</keyword>
<comment type="caution">
    <text evidence="1">The sequence shown here is derived from an EMBL/GenBank/DDBJ whole genome shotgun (WGS) entry which is preliminary data.</text>
</comment>
<protein>
    <submittedName>
        <fullName evidence="1">Uncharacterized protein</fullName>
    </submittedName>
</protein>
<name>A0ABD0LBP6_9CAEN</name>
<gene>
    <name evidence="1" type="ORF">BaRGS_00012060</name>
</gene>
<reference evidence="1 2" key="1">
    <citation type="journal article" date="2023" name="Sci. Data">
        <title>Genome assembly of the Korean intertidal mud-creeper Batillaria attramentaria.</title>
        <authorList>
            <person name="Patra A.K."/>
            <person name="Ho P.T."/>
            <person name="Jun S."/>
            <person name="Lee S.J."/>
            <person name="Kim Y."/>
            <person name="Won Y.J."/>
        </authorList>
    </citation>
    <scope>NUCLEOTIDE SEQUENCE [LARGE SCALE GENOMIC DNA]</scope>
    <source>
        <strain evidence="1">Wonlab-2016</strain>
    </source>
</reference>
<evidence type="ECO:0000313" key="2">
    <source>
        <dbReference type="Proteomes" id="UP001519460"/>
    </source>
</evidence>
<evidence type="ECO:0000313" key="1">
    <source>
        <dbReference type="EMBL" id="KAK7496653.1"/>
    </source>
</evidence>
<proteinExistence type="predicted"/>
<organism evidence="1 2">
    <name type="scientific">Batillaria attramentaria</name>
    <dbReference type="NCBI Taxonomy" id="370345"/>
    <lineage>
        <taxon>Eukaryota</taxon>
        <taxon>Metazoa</taxon>
        <taxon>Spiralia</taxon>
        <taxon>Lophotrochozoa</taxon>
        <taxon>Mollusca</taxon>
        <taxon>Gastropoda</taxon>
        <taxon>Caenogastropoda</taxon>
        <taxon>Sorbeoconcha</taxon>
        <taxon>Cerithioidea</taxon>
        <taxon>Batillariidae</taxon>
        <taxon>Batillaria</taxon>
    </lineage>
</organism>
<accession>A0ABD0LBP6</accession>
<dbReference type="EMBL" id="JACVVK020000065">
    <property type="protein sequence ID" value="KAK7496653.1"/>
    <property type="molecule type" value="Genomic_DNA"/>
</dbReference>
<dbReference type="Proteomes" id="UP001519460">
    <property type="component" value="Unassembled WGS sequence"/>
</dbReference>
<sequence>MRAGCRGLLIEVAPLAFRQLRSTLWSGRAPLDLIYLLKLSRAGSKRHTPAHRLSWWAKPREGMVFLHCTTGRMNCSGQSTAKADEGPCVSQRLSVTKPKATHPILAEFGLRTQEKENSREKKPGQLYIVTRTADHRRQRHSGLSMRGVV</sequence>
<dbReference type="AlphaFoldDB" id="A0ABD0LBP6"/>